<evidence type="ECO:0000256" key="7">
    <source>
        <dbReference type="ARBA" id="ARBA00023303"/>
    </source>
</evidence>
<evidence type="ECO:0000313" key="13">
    <source>
        <dbReference type="Proteomes" id="UP001054837"/>
    </source>
</evidence>
<dbReference type="GO" id="GO:0005886">
    <property type="term" value="C:plasma membrane"/>
    <property type="evidence" value="ECO:0007669"/>
    <property type="project" value="TreeGrafter"/>
</dbReference>
<dbReference type="AlphaFoldDB" id="A0AAV4PZ29"/>
<feature type="transmembrane region" description="Helical" evidence="10">
    <location>
        <begin position="74"/>
        <end position="93"/>
    </location>
</feature>
<keyword evidence="7 8" id="KW-0407">Ion channel</keyword>
<proteinExistence type="inferred from homology"/>
<accession>A0AAV4PZ29</accession>
<dbReference type="InterPro" id="IPR013099">
    <property type="entry name" value="K_chnl_dom"/>
</dbReference>
<reference evidence="12 13" key="1">
    <citation type="submission" date="2021-06" db="EMBL/GenBank/DDBJ databases">
        <title>Caerostris darwini draft genome.</title>
        <authorList>
            <person name="Kono N."/>
            <person name="Arakawa K."/>
        </authorList>
    </citation>
    <scope>NUCLEOTIDE SEQUENCE [LARGE SCALE GENOMIC DNA]</scope>
</reference>
<dbReference type="GO" id="GO:0022841">
    <property type="term" value="F:potassium ion leak channel activity"/>
    <property type="evidence" value="ECO:0007669"/>
    <property type="project" value="TreeGrafter"/>
</dbReference>
<keyword evidence="2 8" id="KW-0813">Transport</keyword>
<gene>
    <name evidence="12" type="primary">Kcnk10</name>
    <name evidence="12" type="ORF">CDAR_196581</name>
</gene>
<dbReference type="PANTHER" id="PTHR11003">
    <property type="entry name" value="POTASSIUM CHANNEL, SUBFAMILY K"/>
    <property type="match status" value="1"/>
</dbReference>
<dbReference type="Gene3D" id="1.10.287.70">
    <property type="match status" value="1"/>
</dbReference>
<keyword evidence="4 10" id="KW-1133">Transmembrane helix</keyword>
<dbReference type="PRINTS" id="PR01333">
    <property type="entry name" value="2POREKCHANEL"/>
</dbReference>
<comment type="caution">
    <text evidence="12">The sequence shown here is derived from an EMBL/GenBank/DDBJ whole genome shotgun (WGS) entry which is preliminary data.</text>
</comment>
<evidence type="ECO:0000256" key="3">
    <source>
        <dbReference type="ARBA" id="ARBA00022692"/>
    </source>
</evidence>
<feature type="transmembrane region" description="Helical" evidence="10">
    <location>
        <begin position="42"/>
        <end position="62"/>
    </location>
</feature>
<dbReference type="Pfam" id="PF07885">
    <property type="entry name" value="Ion_trans_2"/>
    <property type="match status" value="2"/>
</dbReference>
<evidence type="ECO:0000256" key="8">
    <source>
        <dbReference type="RuleBase" id="RU003857"/>
    </source>
</evidence>
<evidence type="ECO:0000256" key="2">
    <source>
        <dbReference type="ARBA" id="ARBA00022448"/>
    </source>
</evidence>
<feature type="domain" description="Potassium channel" evidence="11">
    <location>
        <begin position="39"/>
        <end position="93"/>
    </location>
</feature>
<name>A0AAV4PZ29_9ARAC</name>
<sequence>MTAAIAILRAGNVSDEEVTEVFTKKYDEYQTNLSDTVTWESIFGEWFLFSMITIMTIGYGNVKPTSPWGQGLCVLYGLFGIPLNKLFVNMIVVKFKTGLRKIAKRSLELLNSKGFMAAAIASYFVFHLGWSYFIPSAVFEAAESWSYLESLYYCFVSATTIGFGDYVSSVTSREFSSDYYFLQVLLMFAWILFGRSFTLVCMNIMSYLIGLLVLDKLDCMCHKRFSAKKQMSEISECVAELNWQLVKYRPENFTKWKNLRVFQNICEEDPQNLDKEIFSDLLHSLEDLQEAIREEVMSLEEAEKSSVTAYSDSDSDDSASYLRFKTRISRKLTNEAKYDTNWPTISSVICDNFQSSSRSSDDSFSSGVEDTIDNKPNRTKNH</sequence>
<evidence type="ECO:0000313" key="12">
    <source>
        <dbReference type="EMBL" id="GIY01464.1"/>
    </source>
</evidence>
<feature type="compositionally biased region" description="Low complexity" evidence="9">
    <location>
        <begin position="355"/>
        <end position="366"/>
    </location>
</feature>
<dbReference type="GO" id="GO:0015271">
    <property type="term" value="F:outward rectifier potassium channel activity"/>
    <property type="evidence" value="ECO:0007669"/>
    <property type="project" value="TreeGrafter"/>
</dbReference>
<feature type="transmembrane region" description="Helical" evidence="10">
    <location>
        <begin position="114"/>
        <end position="138"/>
    </location>
</feature>
<feature type="transmembrane region" description="Helical" evidence="10">
    <location>
        <begin position="150"/>
        <end position="167"/>
    </location>
</feature>
<evidence type="ECO:0000256" key="5">
    <source>
        <dbReference type="ARBA" id="ARBA00023065"/>
    </source>
</evidence>
<organism evidence="12 13">
    <name type="scientific">Caerostris darwini</name>
    <dbReference type="NCBI Taxonomy" id="1538125"/>
    <lineage>
        <taxon>Eukaryota</taxon>
        <taxon>Metazoa</taxon>
        <taxon>Ecdysozoa</taxon>
        <taxon>Arthropoda</taxon>
        <taxon>Chelicerata</taxon>
        <taxon>Arachnida</taxon>
        <taxon>Araneae</taxon>
        <taxon>Araneomorphae</taxon>
        <taxon>Entelegynae</taxon>
        <taxon>Araneoidea</taxon>
        <taxon>Araneidae</taxon>
        <taxon>Caerostris</taxon>
    </lineage>
</organism>
<feature type="region of interest" description="Disordered" evidence="9">
    <location>
        <begin position="354"/>
        <end position="382"/>
    </location>
</feature>
<comment type="similarity">
    <text evidence="8">Belongs to the two pore domain potassium channel (TC 1.A.1.8) family.</text>
</comment>
<feature type="domain" description="Potassium channel" evidence="11">
    <location>
        <begin position="131"/>
        <end position="205"/>
    </location>
</feature>
<comment type="subcellular location">
    <subcellularLocation>
        <location evidence="1">Membrane</location>
        <topology evidence="1">Multi-pass membrane protein</topology>
    </subcellularLocation>
</comment>
<dbReference type="PANTHER" id="PTHR11003:SF345">
    <property type="entry name" value="TWIK FAMILY OF POTASSIUM CHANNELS PROTEIN 18"/>
    <property type="match status" value="1"/>
</dbReference>
<keyword evidence="5 8" id="KW-0406">Ion transport</keyword>
<evidence type="ECO:0000256" key="1">
    <source>
        <dbReference type="ARBA" id="ARBA00004141"/>
    </source>
</evidence>
<keyword evidence="6 10" id="KW-0472">Membrane</keyword>
<keyword evidence="3 8" id="KW-0812">Transmembrane</keyword>
<evidence type="ECO:0000256" key="6">
    <source>
        <dbReference type="ARBA" id="ARBA00023136"/>
    </source>
</evidence>
<keyword evidence="13" id="KW-1185">Reference proteome</keyword>
<dbReference type="Proteomes" id="UP001054837">
    <property type="component" value="Unassembled WGS sequence"/>
</dbReference>
<dbReference type="InterPro" id="IPR003280">
    <property type="entry name" value="2pore_dom_K_chnl"/>
</dbReference>
<evidence type="ECO:0000256" key="4">
    <source>
        <dbReference type="ARBA" id="ARBA00022989"/>
    </source>
</evidence>
<dbReference type="GO" id="GO:0030322">
    <property type="term" value="P:stabilization of membrane potential"/>
    <property type="evidence" value="ECO:0007669"/>
    <property type="project" value="TreeGrafter"/>
</dbReference>
<dbReference type="SUPFAM" id="SSF81324">
    <property type="entry name" value="Voltage-gated potassium channels"/>
    <property type="match status" value="2"/>
</dbReference>
<evidence type="ECO:0000259" key="11">
    <source>
        <dbReference type="Pfam" id="PF07885"/>
    </source>
</evidence>
<evidence type="ECO:0000256" key="10">
    <source>
        <dbReference type="SAM" id="Phobius"/>
    </source>
</evidence>
<protein>
    <submittedName>
        <fullName evidence="12">Potassium channel subfamily K member 10</fullName>
    </submittedName>
</protein>
<dbReference type="EMBL" id="BPLQ01003582">
    <property type="protein sequence ID" value="GIY01464.1"/>
    <property type="molecule type" value="Genomic_DNA"/>
</dbReference>
<evidence type="ECO:0000256" key="9">
    <source>
        <dbReference type="SAM" id="MobiDB-lite"/>
    </source>
</evidence>